<comment type="pathway">
    <text evidence="5">Quinol/quinone metabolism; menaquinone biosynthesis; menaquinol from 1,4-dihydroxy-2-naphthoate: step 2/2.</text>
</comment>
<dbReference type="CDD" id="cd02440">
    <property type="entry name" value="AdoMet_MTases"/>
    <property type="match status" value="1"/>
</dbReference>
<sequence length="245" mass="27618">MSQVSLEKSPHRMGSMFNRIARTYDLLNHALSLGLDLWWRRQAVHALWRLAPHAQRVLDVATGTGDLAFAALRRRPHVTVIGVDVACNMLRLAATKRRAASVSTTRYGLVAADALKMPFPDESFDALMIAYGIRNLPDMPGAFREFRRVLRPKGYLLILEFTLPRHPLLKKAYLLYFEKILPRLGGWVSRDREAYRYLPASVGAFISPETMSRLGAAHGFTTCCIKPLTAGITYYWIGRCAKDAL</sequence>
<dbReference type="PANTHER" id="PTHR43591">
    <property type="entry name" value="METHYLTRANSFERASE"/>
    <property type="match status" value="1"/>
</dbReference>
<dbReference type="GO" id="GO:0043770">
    <property type="term" value="F:demethylmenaquinone methyltransferase activity"/>
    <property type="evidence" value="ECO:0007669"/>
    <property type="project" value="UniProtKB-UniRule"/>
</dbReference>
<protein>
    <recommendedName>
        <fullName evidence="5">Demethylmenaquinone methyltransferase</fullName>
        <ecNumber evidence="5">2.1.1.163</ecNumber>
    </recommendedName>
</protein>
<evidence type="ECO:0000256" key="4">
    <source>
        <dbReference type="ARBA" id="ARBA00022691"/>
    </source>
</evidence>
<dbReference type="UniPathway" id="UPA00079">
    <property type="reaction ID" value="UER00169"/>
</dbReference>
<comment type="catalytic activity">
    <reaction evidence="5">
        <text>a 2-demethylmenaquinol + S-adenosyl-L-methionine = a menaquinol + S-adenosyl-L-homocysteine + H(+)</text>
        <dbReference type="Rhea" id="RHEA:42640"/>
        <dbReference type="Rhea" id="RHEA-COMP:9539"/>
        <dbReference type="Rhea" id="RHEA-COMP:9563"/>
        <dbReference type="ChEBI" id="CHEBI:15378"/>
        <dbReference type="ChEBI" id="CHEBI:18151"/>
        <dbReference type="ChEBI" id="CHEBI:55437"/>
        <dbReference type="ChEBI" id="CHEBI:57856"/>
        <dbReference type="ChEBI" id="CHEBI:59789"/>
        <dbReference type="EC" id="2.1.1.163"/>
    </reaction>
</comment>
<dbReference type="InterPro" id="IPR029063">
    <property type="entry name" value="SAM-dependent_MTases_sf"/>
</dbReference>
<dbReference type="Pfam" id="PF01209">
    <property type="entry name" value="Ubie_methyltran"/>
    <property type="match status" value="1"/>
</dbReference>
<dbReference type="PANTHER" id="PTHR43591:SF24">
    <property type="entry name" value="2-METHOXY-6-POLYPRENYL-1,4-BENZOQUINOL METHYLASE, MITOCHONDRIAL"/>
    <property type="match status" value="1"/>
</dbReference>
<dbReference type="UniPathway" id="UPA00232"/>
<dbReference type="GO" id="GO:0032259">
    <property type="term" value="P:methylation"/>
    <property type="evidence" value="ECO:0007669"/>
    <property type="project" value="UniProtKB-KW"/>
</dbReference>
<dbReference type="Proteomes" id="UP000276223">
    <property type="component" value="Unassembled WGS sequence"/>
</dbReference>
<feature type="binding site" evidence="5">
    <location>
        <begin position="113"/>
        <end position="114"/>
    </location>
    <ligand>
        <name>S-adenosyl-L-methionine</name>
        <dbReference type="ChEBI" id="CHEBI:59789"/>
    </ligand>
</feature>
<proteinExistence type="inferred from homology"/>
<dbReference type="PROSITE" id="PS01183">
    <property type="entry name" value="UBIE_1"/>
    <property type="match status" value="1"/>
</dbReference>
<keyword evidence="4 5" id="KW-0949">S-adenosyl-L-methionine</keyword>
<evidence type="ECO:0000256" key="1">
    <source>
        <dbReference type="ARBA" id="ARBA00022428"/>
    </source>
</evidence>
<dbReference type="EC" id="2.1.1.163" evidence="5"/>
<comment type="caution">
    <text evidence="6">The sequence shown here is derived from an EMBL/GenBank/DDBJ whole genome shotgun (WGS) entry which is preliminary data.</text>
</comment>
<keyword evidence="3 5" id="KW-0808">Transferase</keyword>
<dbReference type="NCBIfam" id="NF001244">
    <property type="entry name" value="PRK00216.1-5"/>
    <property type="match status" value="1"/>
</dbReference>
<reference evidence="6 7" key="1">
    <citation type="submission" date="2018-11" db="EMBL/GenBank/DDBJ databases">
        <title>Genomic Encyclopedia of Type Strains, Phase IV (KMG-IV): sequencing the most valuable type-strain genomes for metagenomic binning, comparative biology and taxonomic classification.</title>
        <authorList>
            <person name="Goeker M."/>
        </authorList>
    </citation>
    <scope>NUCLEOTIDE SEQUENCE [LARGE SCALE GENOMIC DNA]</scope>
    <source>
        <strain evidence="6 7">DSM 22027</strain>
    </source>
</reference>
<evidence type="ECO:0000313" key="7">
    <source>
        <dbReference type="Proteomes" id="UP000276223"/>
    </source>
</evidence>
<dbReference type="PROSITE" id="PS01184">
    <property type="entry name" value="UBIE_2"/>
    <property type="match status" value="1"/>
</dbReference>
<comment type="function">
    <text evidence="5">Methyltransferase required for the conversion of demethylmenaquinol (DMKH2) to menaquinol (MKH2).</text>
</comment>
<dbReference type="PROSITE" id="PS51608">
    <property type="entry name" value="SAM_MT_UBIE"/>
    <property type="match status" value="1"/>
</dbReference>
<dbReference type="GO" id="GO:0009234">
    <property type="term" value="P:menaquinone biosynthetic process"/>
    <property type="evidence" value="ECO:0007669"/>
    <property type="project" value="UniProtKB-UniRule"/>
</dbReference>
<dbReference type="InterPro" id="IPR004033">
    <property type="entry name" value="UbiE/COQ5_MeTrFase"/>
</dbReference>
<evidence type="ECO:0000313" key="6">
    <source>
        <dbReference type="EMBL" id="ROQ93457.1"/>
    </source>
</evidence>
<dbReference type="NCBIfam" id="TIGR01934">
    <property type="entry name" value="MenG_MenH_UbiE"/>
    <property type="match status" value="1"/>
</dbReference>
<keyword evidence="1 5" id="KW-0474">Menaquinone biosynthesis</keyword>
<comment type="caution">
    <text evidence="5">Lacks conserved residue(s) required for the propagation of feature annotation.</text>
</comment>
<dbReference type="Gene3D" id="3.40.50.150">
    <property type="entry name" value="Vaccinia Virus protein VP39"/>
    <property type="match status" value="1"/>
</dbReference>
<organism evidence="6 7">
    <name type="scientific">Desulfosoma caldarium</name>
    <dbReference type="NCBI Taxonomy" id="610254"/>
    <lineage>
        <taxon>Bacteria</taxon>
        <taxon>Pseudomonadati</taxon>
        <taxon>Thermodesulfobacteriota</taxon>
        <taxon>Syntrophobacteria</taxon>
        <taxon>Syntrophobacterales</taxon>
        <taxon>Syntrophobacteraceae</taxon>
        <taxon>Desulfosoma</taxon>
    </lineage>
</organism>
<comment type="similarity">
    <text evidence="5">Belongs to the class I-like SAM-binding methyltransferase superfamily. MenG/UbiE family.</text>
</comment>
<keyword evidence="7" id="KW-1185">Reference proteome</keyword>
<dbReference type="AlphaFoldDB" id="A0A3N1UY37"/>
<dbReference type="InterPro" id="IPR023576">
    <property type="entry name" value="UbiE/COQ5_MeTrFase_CS"/>
</dbReference>
<dbReference type="GO" id="GO:0006744">
    <property type="term" value="P:ubiquinone biosynthetic process"/>
    <property type="evidence" value="ECO:0007669"/>
    <property type="project" value="UniProtKB-UniPathway"/>
</dbReference>
<feature type="binding site" evidence="5">
    <location>
        <position position="84"/>
    </location>
    <ligand>
        <name>S-adenosyl-L-methionine</name>
        <dbReference type="ChEBI" id="CHEBI:59789"/>
    </ligand>
</feature>
<dbReference type="EMBL" id="RJVA01000011">
    <property type="protein sequence ID" value="ROQ93457.1"/>
    <property type="molecule type" value="Genomic_DNA"/>
</dbReference>
<dbReference type="HAMAP" id="MF_01813">
    <property type="entry name" value="MenG_UbiE_methyltr"/>
    <property type="match status" value="1"/>
</dbReference>
<feature type="binding site" evidence="5">
    <location>
        <position position="64"/>
    </location>
    <ligand>
        <name>S-adenosyl-L-methionine</name>
        <dbReference type="ChEBI" id="CHEBI:59789"/>
    </ligand>
</feature>
<accession>A0A3N1UY37</accession>
<dbReference type="RefSeq" id="WP_170161672.1">
    <property type="nucleotide sequence ID" value="NZ_RJVA01000011.1"/>
</dbReference>
<gene>
    <name evidence="5" type="primary">menG</name>
    <name evidence="6" type="ORF">EDC27_1476</name>
</gene>
<evidence type="ECO:0000256" key="3">
    <source>
        <dbReference type="ARBA" id="ARBA00022679"/>
    </source>
</evidence>
<keyword evidence="2 5" id="KW-0489">Methyltransferase</keyword>
<name>A0A3N1UY37_9BACT</name>
<dbReference type="SUPFAM" id="SSF53335">
    <property type="entry name" value="S-adenosyl-L-methionine-dependent methyltransferases"/>
    <property type="match status" value="1"/>
</dbReference>
<evidence type="ECO:0000256" key="5">
    <source>
        <dbReference type="HAMAP-Rule" id="MF_01813"/>
    </source>
</evidence>
<evidence type="ECO:0000256" key="2">
    <source>
        <dbReference type="ARBA" id="ARBA00022603"/>
    </source>
</evidence>